<dbReference type="AlphaFoldDB" id="A0A0R3WPH4"/>
<proteinExistence type="predicted"/>
<keyword evidence="1" id="KW-0812">Transmembrane</keyword>
<feature type="transmembrane region" description="Helical" evidence="1">
    <location>
        <begin position="200"/>
        <end position="222"/>
    </location>
</feature>
<evidence type="ECO:0000256" key="1">
    <source>
        <dbReference type="SAM" id="Phobius"/>
    </source>
</evidence>
<dbReference type="STRING" id="6205.A0A0R3WPH4"/>
<name>A0A0R3WPH4_HYDTA</name>
<organism evidence="2">
    <name type="scientific">Hydatigena taeniaeformis</name>
    <name type="common">Feline tapeworm</name>
    <name type="synonym">Taenia taeniaeformis</name>
    <dbReference type="NCBI Taxonomy" id="6205"/>
    <lineage>
        <taxon>Eukaryota</taxon>
        <taxon>Metazoa</taxon>
        <taxon>Spiralia</taxon>
        <taxon>Lophotrochozoa</taxon>
        <taxon>Platyhelminthes</taxon>
        <taxon>Cestoda</taxon>
        <taxon>Eucestoda</taxon>
        <taxon>Cyclophyllidea</taxon>
        <taxon>Taeniidae</taxon>
        <taxon>Hydatigera</taxon>
    </lineage>
</organism>
<feature type="transmembrane region" description="Helical" evidence="1">
    <location>
        <begin position="142"/>
        <end position="162"/>
    </location>
</feature>
<accession>A0A0R3WPH4</accession>
<evidence type="ECO:0000313" key="2">
    <source>
        <dbReference type="WBParaSite" id="TTAC_0000266401-mRNA-1"/>
    </source>
</evidence>
<keyword evidence="1" id="KW-1133">Transmembrane helix</keyword>
<feature type="transmembrane region" description="Helical" evidence="1">
    <location>
        <begin position="46"/>
        <end position="72"/>
    </location>
</feature>
<feature type="transmembrane region" description="Helical" evidence="1">
    <location>
        <begin position="174"/>
        <end position="193"/>
    </location>
</feature>
<dbReference type="WBParaSite" id="TTAC_0000266401-mRNA-1">
    <property type="protein sequence ID" value="TTAC_0000266401-mRNA-1"/>
    <property type="gene ID" value="TTAC_0000266401"/>
</dbReference>
<keyword evidence="1" id="KW-0472">Membrane</keyword>
<sequence length="308" mass="33596">LRHKAGDCGTPSQWVWQKCDGETTDTPIALQTPFMWNAHHQHQHSITITIIGIIVVVINFLVVVVVVVVVVIHHCIPYLTPLAMQTTHLQTSNPMLDPPSIVGHADTLVNANEAACRLEDHPSSGLPKSRSILASSALSTELPVNCPMLCFLLLWSVTFITYPYVTAGPAGRPLYAIWVFVLFFSLSAHFVVVPGTCTRVFGHVHMATIYGLVYFATVSALLHPLTSLSVCPFLAHTSNSTIPIPLCLPLNASAPPCVCASFHSTVSFLPPYPPCDLVRVTLSCVFLLAHGLHFEAQDPLAQIYCKQF</sequence>
<protein>
    <submittedName>
        <fullName evidence="2">Pecanex-like protein</fullName>
    </submittedName>
</protein>
<reference evidence="2" key="1">
    <citation type="submission" date="2017-02" db="UniProtKB">
        <authorList>
            <consortium name="WormBaseParasite"/>
        </authorList>
    </citation>
    <scope>IDENTIFICATION</scope>
</reference>